<evidence type="ECO:0000256" key="6">
    <source>
        <dbReference type="ARBA" id="ARBA00022777"/>
    </source>
</evidence>
<dbReference type="RefSeq" id="WP_076723374.1">
    <property type="nucleotide sequence ID" value="NZ_JABWTC010000001.1"/>
</dbReference>
<dbReference type="Proteomes" id="UP000189339">
    <property type="component" value="Unassembled WGS sequence"/>
</dbReference>
<dbReference type="CDD" id="cd02021">
    <property type="entry name" value="GntK"/>
    <property type="match status" value="1"/>
</dbReference>
<organism evidence="10 11">
    <name type="scientific">Marinobacter lutaoensis</name>
    <dbReference type="NCBI Taxonomy" id="135739"/>
    <lineage>
        <taxon>Bacteria</taxon>
        <taxon>Pseudomonadati</taxon>
        <taxon>Pseudomonadota</taxon>
        <taxon>Gammaproteobacteria</taxon>
        <taxon>Pseudomonadales</taxon>
        <taxon>Marinobacteraceae</taxon>
        <taxon>Marinobacter</taxon>
    </lineage>
</organism>
<dbReference type="STRING" id="135739.BTO32_05065"/>
<reference evidence="10 11" key="1">
    <citation type="submission" date="2016-12" db="EMBL/GenBank/DDBJ databases">
        <title>Marinobacter lutaoensis whole genome sequencing.</title>
        <authorList>
            <person name="Verma A."/>
            <person name="Krishnamurthi S."/>
        </authorList>
    </citation>
    <scope>NUCLEOTIDE SEQUENCE [LARGE SCALE GENOMIC DNA]</scope>
    <source>
        <strain evidence="10 11">T5054</strain>
    </source>
</reference>
<name>A0A1V2DV56_9GAMM</name>
<keyword evidence="11" id="KW-1185">Reference proteome</keyword>
<dbReference type="EMBL" id="MSCW01000004">
    <property type="protein sequence ID" value="ONF44360.1"/>
    <property type="molecule type" value="Genomic_DNA"/>
</dbReference>
<keyword evidence="7 9" id="KW-0067">ATP-binding</keyword>
<protein>
    <recommendedName>
        <fullName evidence="3 9">Gluconokinase</fullName>
        <ecNumber evidence="3 9">2.7.1.12</ecNumber>
    </recommendedName>
</protein>
<dbReference type="Gene3D" id="3.40.50.300">
    <property type="entry name" value="P-loop containing nucleotide triphosphate hydrolases"/>
    <property type="match status" value="1"/>
</dbReference>
<evidence type="ECO:0000256" key="7">
    <source>
        <dbReference type="ARBA" id="ARBA00022840"/>
    </source>
</evidence>
<dbReference type="NCBIfam" id="TIGR01313">
    <property type="entry name" value="therm_gnt_kin"/>
    <property type="match status" value="1"/>
</dbReference>
<dbReference type="GO" id="GO:0005737">
    <property type="term" value="C:cytoplasm"/>
    <property type="evidence" value="ECO:0007669"/>
    <property type="project" value="TreeGrafter"/>
</dbReference>
<dbReference type="GO" id="GO:0005524">
    <property type="term" value="F:ATP binding"/>
    <property type="evidence" value="ECO:0007669"/>
    <property type="project" value="UniProtKB-KW"/>
</dbReference>
<keyword evidence="5 9" id="KW-0547">Nucleotide-binding</keyword>
<dbReference type="Pfam" id="PF01202">
    <property type="entry name" value="SKI"/>
    <property type="match status" value="1"/>
</dbReference>
<dbReference type="InterPro" id="IPR006001">
    <property type="entry name" value="Therm_gnt_kin"/>
</dbReference>
<dbReference type="PANTHER" id="PTHR43442:SF3">
    <property type="entry name" value="GLUCONOKINASE-RELATED"/>
    <property type="match status" value="1"/>
</dbReference>
<gene>
    <name evidence="10" type="ORF">BTO32_05065</name>
</gene>
<dbReference type="InterPro" id="IPR031322">
    <property type="entry name" value="Shikimate/glucono_kinase"/>
</dbReference>
<accession>A0A1V2DV56</accession>
<evidence type="ECO:0000313" key="10">
    <source>
        <dbReference type="EMBL" id="ONF44360.1"/>
    </source>
</evidence>
<evidence type="ECO:0000313" key="11">
    <source>
        <dbReference type="Proteomes" id="UP000189339"/>
    </source>
</evidence>
<keyword evidence="6 9" id="KW-0418">Kinase</keyword>
<comment type="caution">
    <text evidence="10">The sequence shown here is derived from an EMBL/GenBank/DDBJ whole genome shotgun (WGS) entry which is preliminary data.</text>
</comment>
<dbReference type="OrthoDB" id="9795716at2"/>
<dbReference type="SUPFAM" id="SSF52540">
    <property type="entry name" value="P-loop containing nucleoside triphosphate hydrolases"/>
    <property type="match status" value="1"/>
</dbReference>
<keyword evidence="4 9" id="KW-0808">Transferase</keyword>
<proteinExistence type="inferred from homology"/>
<dbReference type="InterPro" id="IPR027417">
    <property type="entry name" value="P-loop_NTPase"/>
</dbReference>
<evidence type="ECO:0000256" key="3">
    <source>
        <dbReference type="ARBA" id="ARBA00012054"/>
    </source>
</evidence>
<dbReference type="GO" id="GO:0046316">
    <property type="term" value="F:gluconokinase activity"/>
    <property type="evidence" value="ECO:0007669"/>
    <property type="project" value="UniProtKB-EC"/>
</dbReference>
<dbReference type="GO" id="GO:0005975">
    <property type="term" value="P:carbohydrate metabolic process"/>
    <property type="evidence" value="ECO:0007669"/>
    <property type="project" value="InterPro"/>
</dbReference>
<comment type="catalytic activity">
    <reaction evidence="8 9">
        <text>D-gluconate + ATP = 6-phospho-D-gluconate + ADP + H(+)</text>
        <dbReference type="Rhea" id="RHEA:19433"/>
        <dbReference type="ChEBI" id="CHEBI:15378"/>
        <dbReference type="ChEBI" id="CHEBI:18391"/>
        <dbReference type="ChEBI" id="CHEBI:30616"/>
        <dbReference type="ChEBI" id="CHEBI:58759"/>
        <dbReference type="ChEBI" id="CHEBI:456216"/>
        <dbReference type="EC" id="2.7.1.12"/>
    </reaction>
</comment>
<evidence type="ECO:0000256" key="5">
    <source>
        <dbReference type="ARBA" id="ARBA00022741"/>
    </source>
</evidence>
<evidence type="ECO:0000256" key="8">
    <source>
        <dbReference type="ARBA" id="ARBA00048090"/>
    </source>
</evidence>
<evidence type="ECO:0000256" key="4">
    <source>
        <dbReference type="ARBA" id="ARBA00022679"/>
    </source>
</evidence>
<sequence>MARTQRFVVMGVSGCGKSLIGARLAESLGLPFFDGDDFHPPENVDKMRRGIPLNDADRQDWLAALNRLLCQHPGAVLACSSLKPQYRERLRAGNDAVFIYLKGDFDTIWRRHCQRQGHYFNGRTMLESQFRELVEPSPEEAVHVPVDQPPEAVLRQVLAAIGAGAG</sequence>
<dbReference type="EC" id="2.7.1.12" evidence="3 9"/>
<dbReference type="AlphaFoldDB" id="A0A1V2DV56"/>
<evidence type="ECO:0000256" key="1">
    <source>
        <dbReference type="ARBA" id="ARBA00004761"/>
    </source>
</evidence>
<comment type="similarity">
    <text evidence="2 9">Belongs to the gluconokinase GntK/GntV family.</text>
</comment>
<dbReference type="PANTHER" id="PTHR43442">
    <property type="entry name" value="GLUCONOKINASE-RELATED"/>
    <property type="match status" value="1"/>
</dbReference>
<evidence type="ECO:0000256" key="2">
    <source>
        <dbReference type="ARBA" id="ARBA00008420"/>
    </source>
</evidence>
<comment type="pathway">
    <text evidence="1">Carbohydrate acid metabolism.</text>
</comment>
<evidence type="ECO:0000256" key="9">
    <source>
        <dbReference type="RuleBase" id="RU363066"/>
    </source>
</evidence>